<keyword evidence="1" id="KW-0472">Membrane</keyword>
<dbReference type="InParanoid" id="A0A2H3DIP7"/>
<keyword evidence="1" id="KW-1133">Transmembrane helix</keyword>
<proteinExistence type="predicted"/>
<protein>
    <submittedName>
        <fullName evidence="2">Uncharacterized protein</fullName>
    </submittedName>
</protein>
<evidence type="ECO:0000313" key="2">
    <source>
        <dbReference type="EMBL" id="PBK93724.1"/>
    </source>
</evidence>
<dbReference type="Proteomes" id="UP000217790">
    <property type="component" value="Unassembled WGS sequence"/>
</dbReference>
<accession>A0A2H3DIP7</accession>
<dbReference type="EMBL" id="KZ293656">
    <property type="protein sequence ID" value="PBK93724.1"/>
    <property type="molecule type" value="Genomic_DNA"/>
</dbReference>
<evidence type="ECO:0000256" key="1">
    <source>
        <dbReference type="SAM" id="Phobius"/>
    </source>
</evidence>
<keyword evidence="1" id="KW-0812">Transmembrane</keyword>
<evidence type="ECO:0000313" key="3">
    <source>
        <dbReference type="Proteomes" id="UP000217790"/>
    </source>
</evidence>
<name>A0A2H3DIP7_ARMGA</name>
<organism evidence="2 3">
    <name type="scientific">Armillaria gallica</name>
    <name type="common">Bulbous honey fungus</name>
    <name type="synonym">Armillaria bulbosa</name>
    <dbReference type="NCBI Taxonomy" id="47427"/>
    <lineage>
        <taxon>Eukaryota</taxon>
        <taxon>Fungi</taxon>
        <taxon>Dikarya</taxon>
        <taxon>Basidiomycota</taxon>
        <taxon>Agaricomycotina</taxon>
        <taxon>Agaricomycetes</taxon>
        <taxon>Agaricomycetidae</taxon>
        <taxon>Agaricales</taxon>
        <taxon>Marasmiineae</taxon>
        <taxon>Physalacriaceae</taxon>
        <taxon>Armillaria</taxon>
    </lineage>
</organism>
<gene>
    <name evidence="2" type="ORF">ARMGADRAFT_1030294</name>
</gene>
<feature type="transmembrane region" description="Helical" evidence="1">
    <location>
        <begin position="49"/>
        <end position="69"/>
    </location>
</feature>
<dbReference type="AlphaFoldDB" id="A0A2H3DIP7"/>
<sequence>MTLEGYEGKNVYIPFEYLEEILPFIASLDLNETETNMYWAAFSGDIGDLMVSLVWAIILGGIAGVVMFPHSDIATSRLKLQRRCGLVIHTGWYKLTDNEQRIIEATSPVLMHSQNREISEKNEEDFKKGSLRKRSQYLRHLHVNISEDLIQKAVKMGWLFENDVRARHLENIKRAQKTATYKWRKSEGTLSSTYYWRWVPKLTGSKRARWKSVRK</sequence>
<reference evidence="3" key="1">
    <citation type="journal article" date="2017" name="Nat. Ecol. Evol.">
        <title>Genome expansion and lineage-specific genetic innovations in the forest pathogenic fungi Armillaria.</title>
        <authorList>
            <person name="Sipos G."/>
            <person name="Prasanna A.N."/>
            <person name="Walter M.C."/>
            <person name="O'Connor E."/>
            <person name="Balint B."/>
            <person name="Krizsan K."/>
            <person name="Kiss B."/>
            <person name="Hess J."/>
            <person name="Varga T."/>
            <person name="Slot J."/>
            <person name="Riley R."/>
            <person name="Boka B."/>
            <person name="Rigling D."/>
            <person name="Barry K."/>
            <person name="Lee J."/>
            <person name="Mihaltcheva S."/>
            <person name="LaButti K."/>
            <person name="Lipzen A."/>
            <person name="Waldron R."/>
            <person name="Moloney N.M."/>
            <person name="Sperisen C."/>
            <person name="Kredics L."/>
            <person name="Vagvoelgyi C."/>
            <person name="Patrignani A."/>
            <person name="Fitzpatrick D."/>
            <person name="Nagy I."/>
            <person name="Doyle S."/>
            <person name="Anderson J.B."/>
            <person name="Grigoriev I.V."/>
            <person name="Gueldener U."/>
            <person name="Muensterkoetter M."/>
            <person name="Nagy L.G."/>
        </authorList>
    </citation>
    <scope>NUCLEOTIDE SEQUENCE [LARGE SCALE GENOMIC DNA]</scope>
    <source>
        <strain evidence="3">Ar21-2</strain>
    </source>
</reference>
<keyword evidence="3" id="KW-1185">Reference proteome</keyword>